<keyword evidence="8 13" id="KW-0472">Membrane</keyword>
<evidence type="ECO:0000256" key="6">
    <source>
        <dbReference type="ARBA" id="ARBA00022729"/>
    </source>
</evidence>
<reference evidence="15 16" key="1">
    <citation type="submission" date="2018-06" db="EMBL/GenBank/DDBJ databases">
        <title>OYT1 Genome Sequencing.</title>
        <authorList>
            <person name="Kato S."/>
            <person name="Itoh T."/>
            <person name="Ohkuma M."/>
        </authorList>
    </citation>
    <scope>NUCLEOTIDE SEQUENCE [LARGE SCALE GENOMIC DNA]</scope>
    <source>
        <strain evidence="15 16">OYT1</strain>
    </source>
</reference>
<dbReference type="Gene3D" id="2.50.20.10">
    <property type="entry name" value="Lipoprotein localisation LolA/LolB/LppX"/>
    <property type="match status" value="1"/>
</dbReference>
<dbReference type="HAMAP" id="MF_00233">
    <property type="entry name" value="LolB"/>
    <property type="match status" value="1"/>
</dbReference>
<protein>
    <recommendedName>
        <fullName evidence="4 13">Outer-membrane lipoprotein LolB</fullName>
    </recommendedName>
</protein>
<evidence type="ECO:0000256" key="10">
    <source>
        <dbReference type="ARBA" id="ARBA00023186"/>
    </source>
</evidence>
<evidence type="ECO:0000256" key="3">
    <source>
        <dbReference type="ARBA" id="ARBA00011245"/>
    </source>
</evidence>
<evidence type="ECO:0000256" key="7">
    <source>
        <dbReference type="ARBA" id="ARBA00022927"/>
    </source>
</evidence>
<evidence type="ECO:0000256" key="8">
    <source>
        <dbReference type="ARBA" id="ARBA00023136"/>
    </source>
</evidence>
<dbReference type="STRING" id="1188319.OYT1_02295"/>
<comment type="subcellular location">
    <subcellularLocation>
        <location evidence="1 13">Cell outer membrane</location>
        <topology evidence="1 13">Lipid-anchor</topology>
    </subcellularLocation>
</comment>
<dbReference type="AlphaFoldDB" id="A0A2Z6GB38"/>
<evidence type="ECO:0000256" key="5">
    <source>
        <dbReference type="ARBA" id="ARBA00022448"/>
    </source>
</evidence>
<dbReference type="Pfam" id="PF03550">
    <property type="entry name" value="LolB"/>
    <property type="match status" value="1"/>
</dbReference>
<keyword evidence="7 13" id="KW-0653">Protein transport</keyword>
<evidence type="ECO:0000313" key="16">
    <source>
        <dbReference type="Proteomes" id="UP000033070"/>
    </source>
</evidence>
<evidence type="ECO:0000313" key="15">
    <source>
        <dbReference type="EMBL" id="BBE50589.1"/>
    </source>
</evidence>
<keyword evidence="10 13" id="KW-0143">Chaperone</keyword>
<dbReference type="EMBL" id="AP018738">
    <property type="protein sequence ID" value="BBE50589.1"/>
    <property type="molecule type" value="Genomic_DNA"/>
</dbReference>
<comment type="similarity">
    <text evidence="2 13">Belongs to the LolB family.</text>
</comment>
<sequence>MRAAWVLVFVLLLQACVHAPQVPKAANLTQHDLAQSFVLNGRIAVNHHGERSTVSLRWVHKPGSNDILLLAPLGITLAHIEHTASGVLLEASGKQYRSRDVETLMDDVIGWHLPLDEMYTWAMARPYPQSPFDVESNTNKQIVWLRQDGWEIRYPRYQSDAEDSLPLKLLLRHNDLDLQLVVDEWELGSHE</sequence>
<evidence type="ECO:0000256" key="12">
    <source>
        <dbReference type="ARBA" id="ARBA00023288"/>
    </source>
</evidence>
<keyword evidence="11 13" id="KW-0998">Cell outer membrane</keyword>
<keyword evidence="6 13" id="KW-0732">Signal</keyword>
<dbReference type="GO" id="GO:0009279">
    <property type="term" value="C:cell outer membrane"/>
    <property type="evidence" value="ECO:0007669"/>
    <property type="project" value="UniProtKB-SubCell"/>
</dbReference>
<keyword evidence="16" id="KW-1185">Reference proteome</keyword>
<dbReference type="PROSITE" id="PS51257">
    <property type="entry name" value="PROKAR_LIPOPROTEIN"/>
    <property type="match status" value="1"/>
</dbReference>
<feature type="chain" id="PRO_5017402991" description="Outer-membrane lipoprotein LolB" evidence="14">
    <location>
        <begin position="20"/>
        <end position="191"/>
    </location>
</feature>
<organism evidence="15 16">
    <name type="scientific">Ferriphaselus amnicola</name>
    <dbReference type="NCBI Taxonomy" id="1188319"/>
    <lineage>
        <taxon>Bacteria</taxon>
        <taxon>Pseudomonadati</taxon>
        <taxon>Pseudomonadota</taxon>
        <taxon>Betaproteobacteria</taxon>
        <taxon>Nitrosomonadales</taxon>
        <taxon>Gallionellaceae</taxon>
        <taxon>Ferriphaselus</taxon>
    </lineage>
</organism>
<evidence type="ECO:0000256" key="1">
    <source>
        <dbReference type="ARBA" id="ARBA00004459"/>
    </source>
</evidence>
<evidence type="ECO:0000256" key="11">
    <source>
        <dbReference type="ARBA" id="ARBA00023237"/>
    </source>
</evidence>
<comment type="function">
    <text evidence="13">Plays a critical role in the incorporation of lipoproteins in the outer membrane after they are released by the LolA protein.</text>
</comment>
<feature type="signal peptide" evidence="14">
    <location>
        <begin position="1"/>
        <end position="19"/>
    </location>
</feature>
<accession>A0A2Z6GB38</accession>
<proteinExistence type="inferred from homology"/>
<keyword evidence="9 13" id="KW-0564">Palmitate</keyword>
<gene>
    <name evidence="13" type="primary">lolB</name>
    <name evidence="15" type="ORF">OYT1_ch1028</name>
</gene>
<evidence type="ECO:0000256" key="2">
    <source>
        <dbReference type="ARBA" id="ARBA00009696"/>
    </source>
</evidence>
<evidence type="ECO:0000256" key="4">
    <source>
        <dbReference type="ARBA" id="ARBA00016202"/>
    </source>
</evidence>
<keyword evidence="5 13" id="KW-0813">Transport</keyword>
<dbReference type="GO" id="GO:0015031">
    <property type="term" value="P:protein transport"/>
    <property type="evidence" value="ECO:0007669"/>
    <property type="project" value="UniProtKB-KW"/>
</dbReference>
<dbReference type="NCBIfam" id="TIGR00548">
    <property type="entry name" value="lolB"/>
    <property type="match status" value="1"/>
</dbReference>
<dbReference type="SUPFAM" id="SSF89392">
    <property type="entry name" value="Prokaryotic lipoproteins and lipoprotein localization factors"/>
    <property type="match status" value="1"/>
</dbReference>
<comment type="subunit">
    <text evidence="3 13">Monomer.</text>
</comment>
<dbReference type="InterPro" id="IPR004565">
    <property type="entry name" value="OM_lipoprot_LolB"/>
</dbReference>
<dbReference type="Proteomes" id="UP000033070">
    <property type="component" value="Chromosome"/>
</dbReference>
<dbReference type="CDD" id="cd16326">
    <property type="entry name" value="LolB"/>
    <property type="match status" value="1"/>
</dbReference>
<dbReference type="KEGG" id="fam:OYT1_ch1028"/>
<dbReference type="GO" id="GO:0044874">
    <property type="term" value="P:lipoprotein localization to outer membrane"/>
    <property type="evidence" value="ECO:0007669"/>
    <property type="project" value="UniProtKB-UniRule"/>
</dbReference>
<dbReference type="OrthoDB" id="9797618at2"/>
<evidence type="ECO:0000256" key="14">
    <source>
        <dbReference type="SAM" id="SignalP"/>
    </source>
</evidence>
<dbReference type="InterPro" id="IPR029046">
    <property type="entry name" value="LolA/LolB/LppX"/>
</dbReference>
<evidence type="ECO:0000256" key="13">
    <source>
        <dbReference type="HAMAP-Rule" id="MF_00233"/>
    </source>
</evidence>
<name>A0A2Z6GB38_9PROT</name>
<evidence type="ECO:0000256" key="9">
    <source>
        <dbReference type="ARBA" id="ARBA00023139"/>
    </source>
</evidence>
<keyword evidence="12 13" id="KW-0449">Lipoprotein</keyword>